<keyword evidence="2" id="KW-1185">Reference proteome</keyword>
<name>G0NDG1_CAEBE</name>
<organism evidence="2">
    <name type="scientific">Caenorhabditis brenneri</name>
    <name type="common">Nematode worm</name>
    <dbReference type="NCBI Taxonomy" id="135651"/>
    <lineage>
        <taxon>Eukaryota</taxon>
        <taxon>Metazoa</taxon>
        <taxon>Ecdysozoa</taxon>
        <taxon>Nematoda</taxon>
        <taxon>Chromadorea</taxon>
        <taxon>Rhabditida</taxon>
        <taxon>Rhabditina</taxon>
        <taxon>Rhabditomorpha</taxon>
        <taxon>Rhabditoidea</taxon>
        <taxon>Rhabditidae</taxon>
        <taxon>Peloderinae</taxon>
        <taxon>Caenorhabditis</taxon>
    </lineage>
</organism>
<gene>
    <name evidence="1" type="ORF">CAEBREN_17352</name>
</gene>
<evidence type="ECO:0000313" key="2">
    <source>
        <dbReference type="Proteomes" id="UP000008068"/>
    </source>
</evidence>
<dbReference type="EMBL" id="GL379867">
    <property type="protein sequence ID" value="EGT58260.1"/>
    <property type="molecule type" value="Genomic_DNA"/>
</dbReference>
<reference evidence="2" key="1">
    <citation type="submission" date="2011-07" db="EMBL/GenBank/DDBJ databases">
        <authorList>
            <consortium name="Caenorhabditis brenneri Sequencing and Analysis Consortium"/>
            <person name="Wilson R.K."/>
        </authorList>
    </citation>
    <scope>NUCLEOTIDE SEQUENCE [LARGE SCALE GENOMIC DNA]</scope>
    <source>
        <strain evidence="2">PB2801</strain>
    </source>
</reference>
<evidence type="ECO:0000313" key="1">
    <source>
        <dbReference type="EMBL" id="EGT58260.1"/>
    </source>
</evidence>
<protein>
    <submittedName>
        <fullName evidence="1">Uncharacterized protein</fullName>
    </submittedName>
</protein>
<sequence length="156" mass="18596">MTKPPKARVLWTDDTDNLSVDILEKTMDGRTDPFEIMKIKEESGKLVFQHRDQARARWNRDSEEKRISWRKREKMQDINNRGKVSYSFKIYCYLALIFSAKFGLPTPSRTAYQFIYDFLQTFEGFKNDNKFIKEFMRTLLETGEKFNGQHSVRCDV</sequence>
<proteinExistence type="predicted"/>
<dbReference type="HOGENOM" id="CLU_1688291_0_0_1"/>
<dbReference type="AlphaFoldDB" id="G0NDG1"/>
<accession>G0NDG1</accession>
<dbReference type="Proteomes" id="UP000008068">
    <property type="component" value="Unassembled WGS sequence"/>
</dbReference>
<dbReference type="InParanoid" id="G0NDG1"/>